<dbReference type="RefSeq" id="XP_001839887.2">
    <property type="nucleotide sequence ID" value="XM_001839835.2"/>
</dbReference>
<evidence type="ECO:0000313" key="2">
    <source>
        <dbReference type="Proteomes" id="UP000001861"/>
    </source>
</evidence>
<dbReference type="AlphaFoldDB" id="A8PA25"/>
<dbReference type="GeneID" id="6016510"/>
<protein>
    <submittedName>
        <fullName evidence="1">Uncharacterized protein</fullName>
    </submittedName>
</protein>
<dbReference type="KEGG" id="cci:CC1G_06077"/>
<dbReference type="VEuPathDB" id="FungiDB:CC1G_06077"/>
<keyword evidence="2" id="KW-1185">Reference proteome</keyword>
<reference evidence="1 2" key="1">
    <citation type="journal article" date="2010" name="Proc. Natl. Acad. Sci. U.S.A.">
        <title>Insights into evolution of multicellular fungi from the assembled chromosomes of the mushroom Coprinopsis cinerea (Coprinus cinereus).</title>
        <authorList>
            <person name="Stajich J.E."/>
            <person name="Wilke S.K."/>
            <person name="Ahren D."/>
            <person name="Au C.H."/>
            <person name="Birren B.W."/>
            <person name="Borodovsky M."/>
            <person name="Burns C."/>
            <person name="Canback B."/>
            <person name="Casselton L.A."/>
            <person name="Cheng C.K."/>
            <person name="Deng J."/>
            <person name="Dietrich F.S."/>
            <person name="Fargo D.C."/>
            <person name="Farman M.L."/>
            <person name="Gathman A.C."/>
            <person name="Goldberg J."/>
            <person name="Guigo R."/>
            <person name="Hoegger P.J."/>
            <person name="Hooker J.B."/>
            <person name="Huggins A."/>
            <person name="James T.Y."/>
            <person name="Kamada T."/>
            <person name="Kilaru S."/>
            <person name="Kodira C."/>
            <person name="Kues U."/>
            <person name="Kupfer D."/>
            <person name="Kwan H.S."/>
            <person name="Lomsadze A."/>
            <person name="Li W."/>
            <person name="Lilly W.W."/>
            <person name="Ma L.J."/>
            <person name="Mackey A.J."/>
            <person name="Manning G."/>
            <person name="Martin F."/>
            <person name="Muraguchi H."/>
            <person name="Natvig D.O."/>
            <person name="Palmerini H."/>
            <person name="Ramesh M.A."/>
            <person name="Rehmeyer C.J."/>
            <person name="Roe B.A."/>
            <person name="Shenoy N."/>
            <person name="Stanke M."/>
            <person name="Ter-Hovhannisyan V."/>
            <person name="Tunlid A."/>
            <person name="Velagapudi R."/>
            <person name="Vision T.J."/>
            <person name="Zeng Q."/>
            <person name="Zolan M.E."/>
            <person name="Pukkila P.J."/>
        </authorList>
    </citation>
    <scope>NUCLEOTIDE SEQUENCE [LARGE SCALE GENOMIC DNA]</scope>
    <source>
        <strain evidence="2">Okayama-7 / 130 / ATCC MYA-4618 / FGSC 9003</strain>
    </source>
</reference>
<organism evidence="1 2">
    <name type="scientific">Coprinopsis cinerea (strain Okayama-7 / 130 / ATCC MYA-4618 / FGSC 9003)</name>
    <name type="common">Inky cap fungus</name>
    <name type="synonym">Hormographiella aspergillata</name>
    <dbReference type="NCBI Taxonomy" id="240176"/>
    <lineage>
        <taxon>Eukaryota</taxon>
        <taxon>Fungi</taxon>
        <taxon>Dikarya</taxon>
        <taxon>Basidiomycota</taxon>
        <taxon>Agaricomycotina</taxon>
        <taxon>Agaricomycetes</taxon>
        <taxon>Agaricomycetidae</taxon>
        <taxon>Agaricales</taxon>
        <taxon>Agaricineae</taxon>
        <taxon>Psathyrellaceae</taxon>
        <taxon>Coprinopsis</taxon>
    </lineage>
</organism>
<sequence>MARHQTGHHSSFVEAFREPRCTYFKGITWIRMNVATSEVPMDPSKPIPLGSRKQVISHAKTRWKTGWFHPERESIWEARMLNQRKEPLSCRTPGKGVDIHEGGGLRSRRRCIWLWSSTIGPGRHLSHDSLLYMTASRLSIFNAREEQGGKPLKLEITSALMP</sequence>
<dbReference type="EMBL" id="AACS02000002">
    <property type="protein sequence ID" value="EAU81866.2"/>
    <property type="molecule type" value="Genomic_DNA"/>
</dbReference>
<evidence type="ECO:0000313" key="1">
    <source>
        <dbReference type="EMBL" id="EAU81866.2"/>
    </source>
</evidence>
<dbReference type="OrthoDB" id="1470350at2759"/>
<accession>A8PA25</accession>
<comment type="caution">
    <text evidence="1">The sequence shown here is derived from an EMBL/GenBank/DDBJ whole genome shotgun (WGS) entry which is preliminary data.</text>
</comment>
<dbReference type="HOGENOM" id="CLU_1635293_0_0_1"/>
<gene>
    <name evidence="1" type="ORF">CC1G_06077</name>
</gene>
<dbReference type="InParanoid" id="A8PA25"/>
<proteinExistence type="predicted"/>
<dbReference type="Proteomes" id="UP000001861">
    <property type="component" value="Unassembled WGS sequence"/>
</dbReference>
<name>A8PA25_COPC7</name>